<reference evidence="3" key="1">
    <citation type="journal article" date="2019" name="Int. J. Syst. Evol. Microbiol.">
        <title>The Global Catalogue of Microorganisms (GCM) 10K type strain sequencing project: providing services to taxonomists for standard genome sequencing and annotation.</title>
        <authorList>
            <consortium name="The Broad Institute Genomics Platform"/>
            <consortium name="The Broad Institute Genome Sequencing Center for Infectious Disease"/>
            <person name="Wu L."/>
            <person name="Ma J."/>
        </authorList>
    </citation>
    <scope>NUCLEOTIDE SEQUENCE [LARGE SCALE GENOMIC DNA]</scope>
    <source>
        <strain evidence="3">CCM 8749</strain>
    </source>
</reference>
<organism evidence="2 3">
    <name type="scientific">Marinicrinis lubricantis</name>
    <dbReference type="NCBI Taxonomy" id="2086470"/>
    <lineage>
        <taxon>Bacteria</taxon>
        <taxon>Bacillati</taxon>
        <taxon>Bacillota</taxon>
        <taxon>Bacilli</taxon>
        <taxon>Bacillales</taxon>
        <taxon>Paenibacillaceae</taxon>
    </lineage>
</organism>
<evidence type="ECO:0000256" key="1">
    <source>
        <dbReference type="SAM" id="Phobius"/>
    </source>
</evidence>
<accession>A0ABW1IQ83</accession>
<protein>
    <submittedName>
        <fullName evidence="2">Uncharacterized protein</fullName>
    </submittedName>
</protein>
<keyword evidence="1" id="KW-0472">Membrane</keyword>
<proteinExistence type="predicted"/>
<gene>
    <name evidence="2" type="ORF">ACFPXP_12420</name>
</gene>
<feature type="transmembrane region" description="Helical" evidence="1">
    <location>
        <begin position="7"/>
        <end position="32"/>
    </location>
</feature>
<keyword evidence="1" id="KW-0812">Transmembrane</keyword>
<sequence>MHRRTTGVIFICIAAFLYGIRYLAAAIWGSGVLSWNHGMFQSMLEYVGDGPVMFSTIALIIGLIYLILGEIESFIPLGTKIKKKLKKDVQQMKDNWNEFDTKG</sequence>
<evidence type="ECO:0000313" key="2">
    <source>
        <dbReference type="EMBL" id="MFC5987211.1"/>
    </source>
</evidence>
<evidence type="ECO:0000313" key="3">
    <source>
        <dbReference type="Proteomes" id="UP001596250"/>
    </source>
</evidence>
<feature type="transmembrane region" description="Helical" evidence="1">
    <location>
        <begin position="52"/>
        <end position="77"/>
    </location>
</feature>
<dbReference type="Proteomes" id="UP001596250">
    <property type="component" value="Unassembled WGS sequence"/>
</dbReference>
<comment type="caution">
    <text evidence="2">The sequence shown here is derived from an EMBL/GenBank/DDBJ whole genome shotgun (WGS) entry which is preliminary data.</text>
</comment>
<dbReference type="RefSeq" id="WP_379894552.1">
    <property type="nucleotide sequence ID" value="NZ_CBCSCT010000049.1"/>
</dbReference>
<keyword evidence="3" id="KW-1185">Reference proteome</keyword>
<keyword evidence="1" id="KW-1133">Transmembrane helix</keyword>
<name>A0ABW1IQ83_9BACL</name>
<dbReference type="EMBL" id="JBHSQV010000155">
    <property type="protein sequence ID" value="MFC5987211.1"/>
    <property type="molecule type" value="Genomic_DNA"/>
</dbReference>